<evidence type="ECO:0000313" key="2">
    <source>
        <dbReference type="Proteomes" id="UP000186720"/>
    </source>
</evidence>
<dbReference type="AlphaFoldDB" id="A0A1Q5ZV88"/>
<protein>
    <submittedName>
        <fullName evidence="1">Uncharacterized protein</fullName>
    </submittedName>
</protein>
<sequence length="74" mass="9303">MFKKRLIKRINIILKYFYFTTLNYAKNYNLFNFTIGIIRFLKKSNMEYIFSRYFYKISHKLHKFTRFNQNILIA</sequence>
<dbReference type="STRING" id="1302689.RG47T_1044"/>
<keyword evidence="2" id="KW-1185">Reference proteome</keyword>
<organism evidence="1 2">
    <name type="scientific">Mucilaginibacter polytrichastri</name>
    <dbReference type="NCBI Taxonomy" id="1302689"/>
    <lineage>
        <taxon>Bacteria</taxon>
        <taxon>Pseudomonadati</taxon>
        <taxon>Bacteroidota</taxon>
        <taxon>Sphingobacteriia</taxon>
        <taxon>Sphingobacteriales</taxon>
        <taxon>Sphingobacteriaceae</taxon>
        <taxon>Mucilaginibacter</taxon>
    </lineage>
</organism>
<dbReference type="EMBL" id="MPPL01000001">
    <property type="protein sequence ID" value="OKS85598.1"/>
    <property type="molecule type" value="Genomic_DNA"/>
</dbReference>
<gene>
    <name evidence="1" type="ORF">RG47T_1044</name>
</gene>
<name>A0A1Q5ZV88_9SPHI</name>
<evidence type="ECO:0000313" key="1">
    <source>
        <dbReference type="EMBL" id="OKS85598.1"/>
    </source>
</evidence>
<accession>A0A1Q5ZV88</accession>
<dbReference type="Proteomes" id="UP000186720">
    <property type="component" value="Unassembled WGS sequence"/>
</dbReference>
<proteinExistence type="predicted"/>
<reference evidence="1 2" key="1">
    <citation type="submission" date="2016-11" db="EMBL/GenBank/DDBJ databases">
        <title>Whole Genome Sequencing of Mucilaginibacter polytrichastri RG4-7(T) isolated from the moss sample.</title>
        <authorList>
            <person name="Li Y."/>
        </authorList>
    </citation>
    <scope>NUCLEOTIDE SEQUENCE [LARGE SCALE GENOMIC DNA]</scope>
    <source>
        <strain evidence="1 2">RG4-7</strain>
    </source>
</reference>
<comment type="caution">
    <text evidence="1">The sequence shown here is derived from an EMBL/GenBank/DDBJ whole genome shotgun (WGS) entry which is preliminary data.</text>
</comment>